<evidence type="ECO:0000256" key="1">
    <source>
        <dbReference type="ARBA" id="ARBA00038101"/>
    </source>
</evidence>
<dbReference type="InterPro" id="IPR011990">
    <property type="entry name" value="TPR-like_helical_dom_sf"/>
</dbReference>
<comment type="caution">
    <text evidence="3">The sequence shown here is derived from an EMBL/GenBank/DDBJ whole genome shotgun (WGS) entry which is preliminary data.</text>
</comment>
<sequence>MSVQDTLPNVQAVRRVLENDTPTDEPTLASSRIFHLPCHPDTSSGKDILLWDDILAAFKDDVVHIRSGTIILPFLKGPDFKNLNPLRIAMVPGITLDVVVRNRLGGAKPDTPHQGNTTSSVLVSDTTTLTAASVRRNPVGGLVEEAMQNYNHIDKPATLPPRRGPQAIFDEQANPKYNDDADIPRLPTTITSSYSRNSNNSDSRLRAPQGLSSASTSDFEETKLKARLGDKVAQFAVGESYRTGRGAQQDYQAAMDWYLKSAEQGYAGAQYGIGYLYDYGHGVSEDFSKAMEWYQKAAEQGHPAAQTNIGQLYQNGQSVPKDYSQAMKWYQKSAGQGDAAAQSNIGQLYHDGHGVPKDYSQAMEWYQKAAEQGHPTAQYHIGYLYDNGNSVSQDFSKAMEWYQKAAEQGHPAAQSNIGSLYYNGQGVPKEYSQAMAWYQKAAEQGHATAQTNIGVLHQTGQGVPKDYSQAMEWYQKAAEQGHASAQFNIGWLYEHGVGVPKDRATAMEWYKKAADGGNVEAKEQLGKLERQGHNTHGGDGQRIRSLLNKIFN</sequence>
<dbReference type="SUPFAM" id="SSF81901">
    <property type="entry name" value="HCP-like"/>
    <property type="match status" value="2"/>
</dbReference>
<comment type="similarity">
    <text evidence="1">Belongs to the sel-1 family.</text>
</comment>
<dbReference type="PANTHER" id="PTHR11102">
    <property type="entry name" value="SEL-1-LIKE PROTEIN"/>
    <property type="match status" value="1"/>
</dbReference>
<evidence type="ECO:0000313" key="4">
    <source>
        <dbReference type="Proteomes" id="UP001194696"/>
    </source>
</evidence>
<name>A0ABQ7K9E3_9FUNG</name>
<accession>A0ABQ7K9E3</accession>
<dbReference type="Pfam" id="PF08238">
    <property type="entry name" value="Sel1"/>
    <property type="match status" value="8"/>
</dbReference>
<feature type="region of interest" description="Disordered" evidence="2">
    <location>
        <begin position="154"/>
        <end position="219"/>
    </location>
</feature>
<evidence type="ECO:0008006" key="5">
    <source>
        <dbReference type="Google" id="ProtNLM"/>
    </source>
</evidence>
<dbReference type="Proteomes" id="UP001194696">
    <property type="component" value="Unassembled WGS sequence"/>
</dbReference>
<keyword evidence="4" id="KW-1185">Reference proteome</keyword>
<proteinExistence type="inferred from homology"/>
<dbReference type="InterPro" id="IPR006597">
    <property type="entry name" value="Sel1-like"/>
</dbReference>
<protein>
    <recommendedName>
        <fullName evidence="5">HCP-like protein</fullName>
    </recommendedName>
</protein>
<gene>
    <name evidence="3" type="ORF">BGZ96_003509</name>
</gene>
<dbReference type="InterPro" id="IPR050767">
    <property type="entry name" value="Sel1_AlgK"/>
</dbReference>
<evidence type="ECO:0000313" key="3">
    <source>
        <dbReference type="EMBL" id="KAG0292929.1"/>
    </source>
</evidence>
<organism evidence="3 4">
    <name type="scientific">Linnemannia gamsii</name>
    <dbReference type="NCBI Taxonomy" id="64522"/>
    <lineage>
        <taxon>Eukaryota</taxon>
        <taxon>Fungi</taxon>
        <taxon>Fungi incertae sedis</taxon>
        <taxon>Mucoromycota</taxon>
        <taxon>Mortierellomycotina</taxon>
        <taxon>Mortierellomycetes</taxon>
        <taxon>Mortierellales</taxon>
        <taxon>Mortierellaceae</taxon>
        <taxon>Linnemannia</taxon>
    </lineage>
</organism>
<evidence type="ECO:0000256" key="2">
    <source>
        <dbReference type="SAM" id="MobiDB-lite"/>
    </source>
</evidence>
<feature type="compositionally biased region" description="Low complexity" evidence="2">
    <location>
        <begin position="192"/>
        <end position="202"/>
    </location>
</feature>
<reference evidence="3 4" key="1">
    <citation type="journal article" date="2020" name="Fungal Divers.">
        <title>Resolving the Mortierellaceae phylogeny through synthesis of multi-gene phylogenetics and phylogenomics.</title>
        <authorList>
            <person name="Vandepol N."/>
            <person name="Liber J."/>
            <person name="Desiro A."/>
            <person name="Na H."/>
            <person name="Kennedy M."/>
            <person name="Barry K."/>
            <person name="Grigoriev I.V."/>
            <person name="Miller A.N."/>
            <person name="O'Donnell K."/>
            <person name="Stajich J.E."/>
            <person name="Bonito G."/>
        </authorList>
    </citation>
    <scope>NUCLEOTIDE SEQUENCE [LARGE SCALE GENOMIC DNA]</scope>
    <source>
        <strain evidence="3 4">AD045</strain>
    </source>
</reference>
<dbReference type="SMART" id="SM00671">
    <property type="entry name" value="SEL1"/>
    <property type="match status" value="8"/>
</dbReference>
<dbReference type="PANTHER" id="PTHR11102:SF160">
    <property type="entry name" value="ERAD-ASSOCIATED E3 UBIQUITIN-PROTEIN LIGASE COMPONENT HRD3"/>
    <property type="match status" value="1"/>
</dbReference>
<dbReference type="Gene3D" id="1.25.40.10">
    <property type="entry name" value="Tetratricopeptide repeat domain"/>
    <property type="match status" value="2"/>
</dbReference>
<dbReference type="EMBL" id="JAAAIM010000176">
    <property type="protein sequence ID" value="KAG0292929.1"/>
    <property type="molecule type" value="Genomic_DNA"/>
</dbReference>